<evidence type="ECO:0000313" key="3">
    <source>
        <dbReference type="EMBL" id="KAF8378050.1"/>
    </source>
</evidence>
<dbReference type="EMBL" id="JABCRI010000023">
    <property type="protein sequence ID" value="KAF8378050.1"/>
    <property type="molecule type" value="Genomic_DNA"/>
</dbReference>
<dbReference type="PANTHER" id="PTHR13199:SF11">
    <property type="entry name" value="PROTEIN ATOSSA"/>
    <property type="match status" value="1"/>
</dbReference>
<dbReference type="OrthoDB" id="8625101at2759"/>
<evidence type="ECO:0000313" key="4">
    <source>
        <dbReference type="Proteomes" id="UP000655225"/>
    </source>
</evidence>
<dbReference type="PANTHER" id="PTHR13199">
    <property type="entry name" value="GH03947P"/>
    <property type="match status" value="1"/>
</dbReference>
<feature type="region of interest" description="Disordered" evidence="1">
    <location>
        <begin position="562"/>
        <end position="588"/>
    </location>
</feature>
<reference evidence="3 4" key="1">
    <citation type="submission" date="2020-04" db="EMBL/GenBank/DDBJ databases">
        <title>Plant Genome Project.</title>
        <authorList>
            <person name="Zhang R.-G."/>
        </authorList>
    </citation>
    <scope>NUCLEOTIDE SEQUENCE [LARGE SCALE GENOMIC DNA]</scope>
    <source>
        <strain evidence="3">YNK0</strain>
        <tissue evidence="3">Leaf</tissue>
    </source>
</reference>
<accession>A0A834YCX2</accession>
<dbReference type="Proteomes" id="UP000655225">
    <property type="component" value="Unassembled WGS sequence"/>
</dbReference>
<dbReference type="Pfam" id="PF13889">
    <property type="entry name" value="Chromosome_seg"/>
    <property type="match status" value="1"/>
</dbReference>
<dbReference type="Pfam" id="PF13915">
    <property type="entry name" value="DUF4210"/>
    <property type="match status" value="1"/>
</dbReference>
<dbReference type="SMART" id="SM01177">
    <property type="entry name" value="DUF4210"/>
    <property type="match status" value="1"/>
</dbReference>
<name>A0A834YCX2_TETSI</name>
<organism evidence="3 4">
    <name type="scientific">Tetracentron sinense</name>
    <name type="common">Spur-leaf</name>
    <dbReference type="NCBI Taxonomy" id="13715"/>
    <lineage>
        <taxon>Eukaryota</taxon>
        <taxon>Viridiplantae</taxon>
        <taxon>Streptophyta</taxon>
        <taxon>Embryophyta</taxon>
        <taxon>Tracheophyta</taxon>
        <taxon>Spermatophyta</taxon>
        <taxon>Magnoliopsida</taxon>
        <taxon>Trochodendrales</taxon>
        <taxon>Trochodendraceae</taxon>
        <taxon>Tetracentron</taxon>
    </lineage>
</organism>
<dbReference type="AlphaFoldDB" id="A0A834YCX2"/>
<dbReference type="OMA" id="NMMESNK"/>
<dbReference type="InterPro" id="IPR051506">
    <property type="entry name" value="ATOS_Transcription_Regulators"/>
</dbReference>
<dbReference type="InterPro" id="IPR033473">
    <property type="entry name" value="Atos-like_C"/>
</dbReference>
<evidence type="ECO:0000259" key="2">
    <source>
        <dbReference type="SMART" id="SM01177"/>
    </source>
</evidence>
<protein>
    <recommendedName>
        <fullName evidence="2">Atos-like conserved domain-containing protein</fullName>
    </recommendedName>
</protein>
<gene>
    <name evidence="3" type="ORF">HHK36_029384</name>
</gene>
<dbReference type="InterPro" id="IPR025261">
    <property type="entry name" value="Atos-like_cons_dom"/>
</dbReference>
<keyword evidence="4" id="KW-1185">Reference proteome</keyword>
<proteinExistence type="predicted"/>
<evidence type="ECO:0000256" key="1">
    <source>
        <dbReference type="SAM" id="MobiDB-lite"/>
    </source>
</evidence>
<feature type="domain" description="Atos-like conserved" evidence="2">
    <location>
        <begin position="413"/>
        <end position="472"/>
    </location>
</feature>
<sequence length="779" mass="85486">MGLPQVSSSKIADEVAVSLSTFVQSPPQFLNVSSRDFNGIYGGSMSNRMSGDIPCSSFGNFQRKASTLELAKRLDGLLKYKGSMDGSSIIHVLKIGSMEKYGCITPKSGRNSQSPVSRIVGFESGGLDSSVNGLDEISTDHVLSSALVDATGNGIEPSGSLVRKRFLSPLNGMLFPNQLNGDPIDIGGGNYQSDCLTACDNFSFSVSQDHKKANIGNINDFNTSIWSRSSCSDWEKMLDNNNRENSTLFTDGPFLENKGPLPHDCFSSSPRHDPFGETRKVRDRTEAIAISPRKQVISPPLSLSPLGPKLSERMKSAGVRRDGRKEIDNDYLILKNMEQSLDGTVSGILFTPEEELRMASKSFQELDFLQKEFNPFSYVSTTGMGQPCLESSPTSQCIKLVRSLSGPPVKRSLVGSFEESLLSGRFSYGKYNPRIDGFLAVLNVTGGNFSPPSQKLPFAVTSVDGDSYLLYYASIDLAGNLPSNKSRGPKMKRSLSIDYSRTAKSRLRIPMKGRIQLVLSNPEKTPLHAFFCNYDLSDMPAGTKTFLRQKVTLASSGLTSRAVKGGHTDLDMKNESKTTPISKKSHPVQLSREFANSNGVDIAHTMRSGNQGAKAIGNEGSDLVGCVYTGDLPKESQIMGEKCPPFFQHGNEFNSAECQKTGEEDCRPTLRCYETEMKSIHSSSKVNENTTSAGVLRYALHLRFLCPSAKKCSRSVQRCKSDPLSAPLGNNLDIRGERHFYLYNDLRVVFPQRHSDADEGKLHVDYHFPADPKYFDISN</sequence>
<comment type="caution">
    <text evidence="3">The sequence shown here is derived from an EMBL/GenBank/DDBJ whole genome shotgun (WGS) entry which is preliminary data.</text>
</comment>
<feature type="compositionally biased region" description="Basic and acidic residues" evidence="1">
    <location>
        <begin position="566"/>
        <end position="576"/>
    </location>
</feature>